<name>A0ABP9E301_9PSEU</name>
<comment type="similarity">
    <text evidence="1">Belongs to the dTDP-4-dehydrorhamnose 3,5-epimerase family.</text>
</comment>
<dbReference type="EMBL" id="BAABHQ010000003">
    <property type="protein sequence ID" value="GAA4867794.1"/>
    <property type="molecule type" value="Genomic_DNA"/>
</dbReference>
<dbReference type="PANTHER" id="PTHR21047">
    <property type="entry name" value="DTDP-6-DEOXY-D-GLUCOSE-3,5 EPIMERASE"/>
    <property type="match status" value="1"/>
</dbReference>
<dbReference type="Proteomes" id="UP001500457">
    <property type="component" value="Unassembled WGS sequence"/>
</dbReference>
<evidence type="ECO:0000313" key="2">
    <source>
        <dbReference type="EMBL" id="GAA4867794.1"/>
    </source>
</evidence>
<evidence type="ECO:0000313" key="3">
    <source>
        <dbReference type="Proteomes" id="UP001500457"/>
    </source>
</evidence>
<sequence length="213" mass="22098">MLPRALLGSPDVEAEELAVPGAWRFTPPVFPDARGTFAAPFQGGPFAAAVGHPLTVAQANTSVSRRGVLRGIHYADVPPGQAKYVHCVAGAVLDVVVDIRVGSPTFGRWDAARLDPGSMAAVYLSEGLGHAFLALEDGTVTSYLCSTPYDPSAEHGVDPLDPALGLPWIDHVAAADLVLSAKDRAAPTLATARDAGALPTIEACDARVAELRA</sequence>
<keyword evidence="3" id="KW-1185">Reference proteome</keyword>
<reference evidence="3" key="1">
    <citation type="journal article" date="2019" name="Int. J. Syst. Evol. Microbiol.">
        <title>The Global Catalogue of Microorganisms (GCM) 10K type strain sequencing project: providing services to taxonomists for standard genome sequencing and annotation.</title>
        <authorList>
            <consortium name="The Broad Institute Genomics Platform"/>
            <consortium name="The Broad Institute Genome Sequencing Center for Infectious Disease"/>
            <person name="Wu L."/>
            <person name="Ma J."/>
        </authorList>
    </citation>
    <scope>NUCLEOTIDE SEQUENCE [LARGE SCALE GENOMIC DNA]</scope>
    <source>
        <strain evidence="3">JCM 17983</strain>
    </source>
</reference>
<dbReference type="CDD" id="cd00438">
    <property type="entry name" value="cupin_RmlC"/>
    <property type="match status" value="1"/>
</dbReference>
<dbReference type="InterPro" id="IPR000888">
    <property type="entry name" value="RmlC-like"/>
</dbReference>
<gene>
    <name evidence="2" type="ORF">GCM10023203_15550</name>
</gene>
<evidence type="ECO:0000256" key="1">
    <source>
        <dbReference type="ARBA" id="ARBA00010154"/>
    </source>
</evidence>
<dbReference type="InterPro" id="IPR011051">
    <property type="entry name" value="RmlC_Cupin_sf"/>
</dbReference>
<protein>
    <submittedName>
        <fullName evidence="2">dTDP-4-dehydrorhamnose 3,5-epimerase</fullName>
    </submittedName>
</protein>
<dbReference type="SUPFAM" id="SSF51182">
    <property type="entry name" value="RmlC-like cupins"/>
    <property type="match status" value="1"/>
</dbReference>
<proteinExistence type="inferred from homology"/>
<dbReference type="Pfam" id="PF00908">
    <property type="entry name" value="dTDP_sugar_isom"/>
    <property type="match status" value="1"/>
</dbReference>
<comment type="caution">
    <text evidence="2">The sequence shown here is derived from an EMBL/GenBank/DDBJ whole genome shotgun (WGS) entry which is preliminary data.</text>
</comment>
<dbReference type="PANTHER" id="PTHR21047:SF2">
    <property type="entry name" value="THYMIDINE DIPHOSPHO-4-KETO-RHAMNOSE 3,5-EPIMERASE"/>
    <property type="match status" value="1"/>
</dbReference>
<accession>A0ABP9E301</accession>
<dbReference type="InterPro" id="IPR014710">
    <property type="entry name" value="RmlC-like_jellyroll"/>
</dbReference>
<organism evidence="2 3">
    <name type="scientific">Actinomycetospora straminea</name>
    <dbReference type="NCBI Taxonomy" id="663607"/>
    <lineage>
        <taxon>Bacteria</taxon>
        <taxon>Bacillati</taxon>
        <taxon>Actinomycetota</taxon>
        <taxon>Actinomycetes</taxon>
        <taxon>Pseudonocardiales</taxon>
        <taxon>Pseudonocardiaceae</taxon>
        <taxon>Actinomycetospora</taxon>
    </lineage>
</organism>
<dbReference type="Gene3D" id="2.60.120.10">
    <property type="entry name" value="Jelly Rolls"/>
    <property type="match status" value="1"/>
</dbReference>